<keyword evidence="3" id="KW-0472">Membrane</keyword>
<evidence type="ECO:0000256" key="1">
    <source>
        <dbReference type="PROSITE-ProRule" id="PRU00339"/>
    </source>
</evidence>
<comment type="caution">
    <text evidence="4">The sequence shown here is derived from an EMBL/GenBank/DDBJ whole genome shotgun (WGS) entry which is preliminary data.</text>
</comment>
<dbReference type="Gene3D" id="1.25.40.10">
    <property type="entry name" value="Tetratricopeptide repeat domain"/>
    <property type="match status" value="2"/>
</dbReference>
<feature type="transmembrane region" description="Helical" evidence="3">
    <location>
        <begin position="43"/>
        <end position="63"/>
    </location>
</feature>
<keyword evidence="1" id="KW-0802">TPR repeat</keyword>
<protein>
    <submittedName>
        <fullName evidence="4">Uncharacterized protein</fullName>
    </submittedName>
</protein>
<keyword evidence="3" id="KW-0812">Transmembrane</keyword>
<keyword evidence="5" id="KW-1185">Reference proteome</keyword>
<feature type="region of interest" description="Disordered" evidence="2">
    <location>
        <begin position="1"/>
        <end position="23"/>
    </location>
</feature>
<evidence type="ECO:0000313" key="4">
    <source>
        <dbReference type="EMBL" id="POR05224.1"/>
    </source>
</evidence>
<reference evidence="5" key="1">
    <citation type="submission" date="2015-12" db="EMBL/GenBank/DDBJ databases">
        <authorList>
            <person name="Lodha T.D."/>
            <person name="Chintalapati S."/>
            <person name="Chintalapati V.R."/>
            <person name="Sravanthi T."/>
        </authorList>
    </citation>
    <scope>NUCLEOTIDE SEQUENCE [LARGE SCALE GENOMIC DNA]</scope>
    <source>
        <strain evidence="5">JC133</strain>
    </source>
</reference>
<dbReference type="Pfam" id="PF13432">
    <property type="entry name" value="TPR_16"/>
    <property type="match status" value="1"/>
</dbReference>
<dbReference type="RefSeq" id="WP_103679224.1">
    <property type="nucleotide sequence ID" value="NZ_LPWH01000004.1"/>
</dbReference>
<evidence type="ECO:0000256" key="2">
    <source>
        <dbReference type="SAM" id="MobiDB-lite"/>
    </source>
</evidence>
<sequence length="245" mass="27261">MTGEKKTGEKKTGEKKSAEKKNREQVSLADTLKVFLGSHRKPLFGISIALIALVFASVVAYQVHHNRQEQAARQAEEISESWLSWQNEQDDQSEADIREAIETLLAAHPRSYGALRALHILMLLEWEMERFEEAEAAGLRLAEAFPRSHLTGAALATAAAAAEEQGDPARAREILSRIARGEGSPTAEEPRALFNLGRLAEELQDYDEALEYYNRLAGDHPESNWTKLARNRIIWLTSQGGSANT</sequence>
<evidence type="ECO:0000313" key="5">
    <source>
        <dbReference type="Proteomes" id="UP000237350"/>
    </source>
</evidence>
<dbReference type="EMBL" id="LPWH01000004">
    <property type="protein sequence ID" value="POR05224.1"/>
    <property type="molecule type" value="Genomic_DNA"/>
</dbReference>
<evidence type="ECO:0000256" key="3">
    <source>
        <dbReference type="SAM" id="Phobius"/>
    </source>
</evidence>
<dbReference type="Proteomes" id="UP000237350">
    <property type="component" value="Unassembled WGS sequence"/>
</dbReference>
<dbReference type="OrthoDB" id="359271at2"/>
<proteinExistence type="predicted"/>
<accession>A0A2S4K0C9</accession>
<dbReference type="InterPro" id="IPR011990">
    <property type="entry name" value="TPR-like_helical_dom_sf"/>
</dbReference>
<gene>
    <name evidence="4" type="ORF">AU468_01680</name>
</gene>
<dbReference type="InterPro" id="IPR019734">
    <property type="entry name" value="TPR_rpt"/>
</dbReference>
<feature type="repeat" description="TPR" evidence="1">
    <location>
        <begin position="190"/>
        <end position="223"/>
    </location>
</feature>
<keyword evidence="3" id="KW-1133">Transmembrane helix</keyword>
<organism evidence="4 5">
    <name type="scientific">Alkalispirochaeta sphaeroplastigenens</name>
    <dbReference type="NCBI Taxonomy" id="1187066"/>
    <lineage>
        <taxon>Bacteria</taxon>
        <taxon>Pseudomonadati</taxon>
        <taxon>Spirochaetota</taxon>
        <taxon>Spirochaetia</taxon>
        <taxon>Spirochaetales</taxon>
        <taxon>Spirochaetaceae</taxon>
        <taxon>Alkalispirochaeta</taxon>
    </lineage>
</organism>
<dbReference type="PROSITE" id="PS50005">
    <property type="entry name" value="TPR"/>
    <property type="match status" value="1"/>
</dbReference>
<dbReference type="AlphaFoldDB" id="A0A2S4K0C9"/>
<dbReference type="SUPFAM" id="SSF48452">
    <property type="entry name" value="TPR-like"/>
    <property type="match status" value="1"/>
</dbReference>
<name>A0A2S4K0C9_9SPIO</name>